<dbReference type="InterPro" id="IPR023173">
    <property type="entry name" value="NADPH_Cyt_P450_Rdtase_alpha"/>
</dbReference>
<evidence type="ECO:0000256" key="17">
    <source>
        <dbReference type="ARBA" id="ARBA00023166"/>
    </source>
</evidence>
<dbReference type="CDD" id="cd06204">
    <property type="entry name" value="CYPOR"/>
    <property type="match status" value="1"/>
</dbReference>
<dbReference type="FunFam" id="3.40.50.360:FF:000024">
    <property type="entry name" value="NADPH--cytochrome P450 reductase"/>
    <property type="match status" value="1"/>
</dbReference>
<dbReference type="PROSITE" id="PS50902">
    <property type="entry name" value="FLAVODOXIN_LIKE"/>
    <property type="match status" value="1"/>
</dbReference>
<dbReference type="Gene3D" id="2.40.30.10">
    <property type="entry name" value="Translation factors"/>
    <property type="match status" value="1"/>
</dbReference>
<feature type="binding site" evidence="20">
    <location>
        <position position="657"/>
    </location>
    <ligand>
        <name>NADP(+)</name>
        <dbReference type="ChEBI" id="CHEBI:58349"/>
    </ligand>
</feature>
<dbReference type="FunFam" id="1.20.990.10:FF:000009">
    <property type="entry name" value="NADPH--cytochrome P450 reductase"/>
    <property type="match status" value="1"/>
</dbReference>
<comment type="cofactor">
    <cofactor evidence="20">
        <name>FMN</name>
        <dbReference type="ChEBI" id="CHEBI:58210"/>
    </cofactor>
    <text evidence="20">Binds 1 FMN per monomer.</text>
</comment>
<keyword evidence="11" id="KW-1133">Transmembrane helix</keyword>
<dbReference type="GO" id="GO:0050661">
    <property type="term" value="F:NADP binding"/>
    <property type="evidence" value="ECO:0007669"/>
    <property type="project" value="UniProtKB-UniRule"/>
</dbReference>
<dbReference type="GO" id="GO:0005886">
    <property type="term" value="C:plasma membrane"/>
    <property type="evidence" value="ECO:0007669"/>
    <property type="project" value="UniProtKB-SubCell"/>
</dbReference>
<feature type="binding site" evidence="20">
    <location>
        <begin position="452"/>
        <end position="455"/>
    </location>
    <ligand>
        <name>FAD</name>
        <dbReference type="ChEBI" id="CHEBI:57692"/>
    </ligand>
</feature>
<keyword evidence="12 20" id="KW-0560">Oxidoreductase</keyword>
<dbReference type="Gene3D" id="3.40.50.80">
    <property type="entry name" value="Nucleotide-binding domain of ferredoxin-NADP reductase (FNR) module"/>
    <property type="match status" value="1"/>
</dbReference>
<evidence type="ECO:0000256" key="15">
    <source>
        <dbReference type="ARBA" id="ARBA00023128"/>
    </source>
</evidence>
<dbReference type="PANTHER" id="PTHR19384:SF17">
    <property type="entry name" value="NADPH--CYTOCHROME P450 REDUCTASE"/>
    <property type="match status" value="1"/>
</dbReference>
<keyword evidence="2 20" id="KW-0444">Lipid biosynthesis</keyword>
<comment type="similarity">
    <text evidence="20 21">In the C-terminal section; belongs to the flavoprotein pyridine nucleotide cytochrome reductase family.</text>
</comment>
<evidence type="ECO:0000256" key="5">
    <source>
        <dbReference type="ARBA" id="ARBA00022692"/>
    </source>
</evidence>
<comment type="similarity">
    <text evidence="20">Belongs to the NADPH--cytochrome P450 reductase family.</text>
</comment>
<keyword evidence="25" id="KW-1185">Reference proteome</keyword>
<keyword evidence="16 20" id="KW-0472">Membrane</keyword>
<evidence type="ECO:0000256" key="10">
    <source>
        <dbReference type="ARBA" id="ARBA00022955"/>
    </source>
</evidence>
<evidence type="ECO:0000256" key="1">
    <source>
        <dbReference type="ARBA" id="ARBA00022475"/>
    </source>
</evidence>
<dbReference type="GO" id="GO:0006696">
    <property type="term" value="P:ergosterol biosynthetic process"/>
    <property type="evidence" value="ECO:0007669"/>
    <property type="project" value="UniProtKB-UniRule"/>
</dbReference>
<dbReference type="AlphaFoldDB" id="A0A1Y2A2L1"/>
<evidence type="ECO:0000256" key="16">
    <source>
        <dbReference type="ARBA" id="ARBA00023136"/>
    </source>
</evidence>
<dbReference type="SUPFAM" id="SSF63380">
    <property type="entry name" value="Riboflavin synthase domain-like"/>
    <property type="match status" value="1"/>
</dbReference>
<dbReference type="InterPro" id="IPR017927">
    <property type="entry name" value="FAD-bd_FR_type"/>
</dbReference>
<evidence type="ECO:0000313" key="24">
    <source>
        <dbReference type="EMBL" id="ORY16771.1"/>
    </source>
</evidence>
<dbReference type="PROSITE" id="PS51384">
    <property type="entry name" value="FAD_FR"/>
    <property type="match status" value="1"/>
</dbReference>
<evidence type="ECO:0000256" key="14">
    <source>
        <dbReference type="ARBA" id="ARBA00023098"/>
    </source>
</evidence>
<dbReference type="FunFam" id="3.40.50.80:FF:000018">
    <property type="entry name" value="NADPH--cytochrome P450 reductase"/>
    <property type="match status" value="1"/>
</dbReference>
<keyword evidence="4 20" id="KW-0288">FMN</keyword>
<dbReference type="Proteomes" id="UP000193144">
    <property type="component" value="Unassembled WGS sequence"/>
</dbReference>
<evidence type="ECO:0000256" key="3">
    <source>
        <dbReference type="ARBA" id="ARBA00022630"/>
    </source>
</evidence>
<dbReference type="PRINTS" id="PR00369">
    <property type="entry name" value="FLAVODOXIN"/>
</dbReference>
<dbReference type="InterPro" id="IPR023208">
    <property type="entry name" value="P450R"/>
</dbReference>
<dbReference type="PRINTS" id="PR00371">
    <property type="entry name" value="FPNCR"/>
</dbReference>
<proteinExistence type="inferred from homology"/>
<comment type="cofactor">
    <cofactor evidence="20">
        <name>FAD</name>
        <dbReference type="ChEBI" id="CHEBI:57692"/>
    </cofactor>
    <text evidence="20">Binds 1 FAD per monomer.</text>
</comment>
<comment type="function">
    <text evidence="20">This enzyme is required for electron transfer from NADP to cytochrome P450 in microsomes. It can also provide electron transfer to heme oxygenase and cytochrome B5. Involved in ergosterol biosynthesis.</text>
</comment>
<dbReference type="HAMAP" id="MF_03212">
    <property type="entry name" value="NCPR"/>
    <property type="match status" value="1"/>
</dbReference>
<feature type="binding site" evidence="20">
    <location>
        <begin position="123"/>
        <end position="126"/>
    </location>
    <ligand>
        <name>FMN</name>
        <dbReference type="ChEBI" id="CHEBI:58210"/>
    </ligand>
</feature>
<comment type="caution">
    <text evidence="24">The sequence shown here is derived from an EMBL/GenBank/DDBJ whole genome shotgun (WGS) entry which is preliminary data.</text>
</comment>
<feature type="binding site" evidence="20">
    <location>
        <position position="296"/>
    </location>
    <ligand>
        <name>NADP(+)</name>
        <dbReference type="ChEBI" id="CHEBI:58349"/>
    </ligand>
</feature>
<keyword evidence="14 20" id="KW-0443">Lipid metabolism</keyword>
<keyword evidence="1 20" id="KW-1003">Cell membrane</keyword>
<name>A0A1Y2A2L1_9PLEO</name>
<feature type="binding site" evidence="20">
    <location>
        <position position="553"/>
    </location>
    <ligand>
        <name>NADP(+)</name>
        <dbReference type="ChEBI" id="CHEBI:58349"/>
    </ligand>
</feature>
<evidence type="ECO:0000256" key="2">
    <source>
        <dbReference type="ARBA" id="ARBA00022516"/>
    </source>
</evidence>
<dbReference type="FunFam" id="2.40.30.10:FF:000111">
    <property type="entry name" value="NADPH--cytochrome P450 reductase"/>
    <property type="match status" value="1"/>
</dbReference>
<evidence type="ECO:0000256" key="18">
    <source>
        <dbReference type="ARBA" id="ARBA00023221"/>
    </source>
</evidence>
<dbReference type="GO" id="GO:0003958">
    <property type="term" value="F:NADPH-hemoprotein reductase activity"/>
    <property type="evidence" value="ECO:0007669"/>
    <property type="project" value="UniProtKB-UniRule"/>
</dbReference>
<dbReference type="Pfam" id="PF00667">
    <property type="entry name" value="FAD_binding_1"/>
    <property type="match status" value="1"/>
</dbReference>
<dbReference type="Gene3D" id="1.20.990.10">
    <property type="entry name" value="NADPH-cytochrome p450 Reductase, Chain A, domain 3"/>
    <property type="match status" value="1"/>
</dbReference>
<dbReference type="InterPro" id="IPR003097">
    <property type="entry name" value="CysJ-like_FAD-binding"/>
</dbReference>
<evidence type="ECO:0000256" key="6">
    <source>
        <dbReference type="ARBA" id="ARBA00022787"/>
    </source>
</evidence>
<dbReference type="Pfam" id="PF00258">
    <property type="entry name" value="Flavodoxin_1"/>
    <property type="match status" value="1"/>
</dbReference>
<organism evidence="24 25">
    <name type="scientific">Clohesyomyces aquaticus</name>
    <dbReference type="NCBI Taxonomy" id="1231657"/>
    <lineage>
        <taxon>Eukaryota</taxon>
        <taxon>Fungi</taxon>
        <taxon>Dikarya</taxon>
        <taxon>Ascomycota</taxon>
        <taxon>Pezizomycotina</taxon>
        <taxon>Dothideomycetes</taxon>
        <taxon>Pleosporomycetidae</taxon>
        <taxon>Pleosporales</taxon>
        <taxon>Lindgomycetaceae</taxon>
        <taxon>Clohesyomyces</taxon>
    </lineage>
</organism>
<keyword evidence="3 20" id="KW-0285">Flavoprotein</keyword>
<dbReference type="InterPro" id="IPR017938">
    <property type="entry name" value="Riboflavin_synthase-like_b-brl"/>
</dbReference>
<gene>
    <name evidence="20" type="primary">cprA</name>
    <name evidence="24" type="ORF">BCR34DRAFT_475718</name>
</gene>
<dbReference type="FunFam" id="2.40.30.10:FF:000100">
    <property type="entry name" value="NADPH--cytochrome P450 reductase"/>
    <property type="match status" value="1"/>
</dbReference>
<evidence type="ECO:0000256" key="12">
    <source>
        <dbReference type="ARBA" id="ARBA00023002"/>
    </source>
</evidence>
<sequence length="696" mass="77624">MAQLDTLDIIVLAALLLGTVAYFTKGTYWAVYGDPYGNSLAASNGTARAGKSRNIIEKMEEQDKNCVVFYGSQTGTAEDYASRLAKEGHSRFGLKTMVADLEDYDYENLDKFPDDKLAVFVLATYGEGEPTDNAVEFYEFIGGEDVAFSEGASAEDKPLQNLKYVTFGLGNNTYEHYNSMVRNVDKYLTKLGAKRLGAAGEGDDGAGTMEEDFLAWKEPMWTAVQEEMSLEEREAVYEAVFEITEKPEMDADEDEVYLGEPNKNHLEGAQKGPFNANNPFIAPIAESSELFTAKDRNCLHMEIDISGSNLSYTTGDHIAVWPTNAGKEVDRFLSILGLADKRHMVIAVKGLDPTAKVPFPSPTTYDAAIRYHMEICAPVSRQFVSTLAQFAPTDDVKTEMTKLGGDKDYFHEKVIDRHLNLAQLLEILSNGQPWPKVPFSLMIEGLIKIQPRYYSISSSSLVQKDKISITAVVESSHKPNSPHVLKGVTTNYLLALKQKQQGEPEPDPHGLNYALTGPRNKYDGIHVPVHVRHSNFKLPSDPSKPIVMVGPGTGVAPFRAFVQERAAQAKAGQIVGKTVLFFGCRRREEDFLYQNEWDKYKEALGDNFVLHVAFSRDGPKKVYVQHKMEEAAEEINKLLEQKAYFYVCGDASNMAREVNTLLSKIISKHRNVPETKGEEIVKAMRASNQYQEDVWS</sequence>
<dbReference type="SUPFAM" id="SSF52218">
    <property type="entry name" value="Flavoproteins"/>
    <property type="match status" value="1"/>
</dbReference>
<keyword evidence="8 20" id="KW-0274">FAD</keyword>
<dbReference type="InterPro" id="IPR029039">
    <property type="entry name" value="Flavoprotein-like_sf"/>
</dbReference>
<evidence type="ECO:0000256" key="4">
    <source>
        <dbReference type="ARBA" id="ARBA00022643"/>
    </source>
</evidence>
<dbReference type="STRING" id="1231657.A0A1Y2A2L1"/>
<feature type="binding site" evidence="20">
    <location>
        <begin position="169"/>
        <end position="178"/>
    </location>
    <ligand>
        <name>FMN</name>
        <dbReference type="ChEBI" id="CHEBI:58210"/>
    </ligand>
</feature>
<keyword evidence="18 20" id="KW-0753">Steroid metabolism</keyword>
<evidence type="ECO:0000256" key="20">
    <source>
        <dbReference type="HAMAP-Rule" id="MF_03212"/>
    </source>
</evidence>
<keyword evidence="15 20" id="KW-0496">Mitochondrion</keyword>
<keyword evidence="10 20" id="KW-0752">Steroid biosynthesis</keyword>
<keyword evidence="17 20" id="KW-1207">Sterol metabolism</keyword>
<dbReference type="GO" id="GO:0005829">
    <property type="term" value="C:cytosol"/>
    <property type="evidence" value="ECO:0007669"/>
    <property type="project" value="TreeGrafter"/>
</dbReference>
<evidence type="ECO:0000256" key="11">
    <source>
        <dbReference type="ARBA" id="ARBA00022989"/>
    </source>
</evidence>
<feature type="domain" description="FAD-binding FR-type" evidence="23">
    <location>
        <begin position="277"/>
        <end position="539"/>
    </location>
</feature>
<evidence type="ECO:0000313" key="25">
    <source>
        <dbReference type="Proteomes" id="UP000193144"/>
    </source>
</evidence>
<dbReference type="InterPro" id="IPR008254">
    <property type="entry name" value="Flavodoxin/NO_synth"/>
</dbReference>
<evidence type="ECO:0000256" key="21">
    <source>
        <dbReference type="PIRNR" id="PIRNR000208"/>
    </source>
</evidence>
<keyword evidence="7 20" id="KW-0256">Endoplasmic reticulum</keyword>
<comment type="similarity">
    <text evidence="20">In the N-terminal section; belongs to the flavodoxin family.</text>
</comment>
<accession>A0A1Y2A2L1</accession>
<feature type="binding site" evidence="20">
    <location>
        <begin position="615"/>
        <end position="616"/>
    </location>
    <ligand>
        <name>NADP(+)</name>
        <dbReference type="ChEBI" id="CHEBI:58349"/>
    </ligand>
</feature>
<comment type="catalytic activity">
    <reaction evidence="19 20 21">
        <text>2 oxidized [cytochrome P450] + NADPH = 2 reduced [cytochrome P450] + NADP(+) + H(+)</text>
        <dbReference type="Rhea" id="RHEA:24040"/>
        <dbReference type="Rhea" id="RHEA-COMP:14627"/>
        <dbReference type="Rhea" id="RHEA-COMP:14628"/>
        <dbReference type="ChEBI" id="CHEBI:15378"/>
        <dbReference type="ChEBI" id="CHEBI:55376"/>
        <dbReference type="ChEBI" id="CHEBI:57783"/>
        <dbReference type="ChEBI" id="CHEBI:58349"/>
        <dbReference type="ChEBI" id="CHEBI:60344"/>
        <dbReference type="EC" id="1.6.2.4"/>
    </reaction>
</comment>
<reference evidence="24 25" key="1">
    <citation type="submission" date="2016-07" db="EMBL/GenBank/DDBJ databases">
        <title>Pervasive Adenine N6-methylation of Active Genes in Fungi.</title>
        <authorList>
            <consortium name="DOE Joint Genome Institute"/>
            <person name="Mondo S.J."/>
            <person name="Dannebaum R.O."/>
            <person name="Kuo R.C."/>
            <person name="Labutti K."/>
            <person name="Haridas S."/>
            <person name="Kuo A."/>
            <person name="Salamov A."/>
            <person name="Ahrendt S.R."/>
            <person name="Lipzen A."/>
            <person name="Sullivan W."/>
            <person name="Andreopoulos W.B."/>
            <person name="Clum A."/>
            <person name="Lindquist E."/>
            <person name="Daum C."/>
            <person name="Ramamoorthy G.K."/>
            <person name="Gryganskyi A."/>
            <person name="Culley D."/>
            <person name="Magnuson J.K."/>
            <person name="James T.Y."/>
            <person name="O'Malley M.A."/>
            <person name="Stajich J.E."/>
            <person name="Spatafora J.W."/>
            <person name="Visel A."/>
            <person name="Grigoriev I.V."/>
        </authorList>
    </citation>
    <scope>NUCLEOTIDE SEQUENCE [LARGE SCALE GENOMIC DNA]</scope>
    <source>
        <strain evidence="24 25">CBS 115471</strain>
    </source>
</reference>
<feature type="binding site" evidence="20">
    <location>
        <position position="204"/>
    </location>
    <ligand>
        <name>FMN</name>
        <dbReference type="ChEBI" id="CHEBI:58210"/>
    </ligand>
</feature>
<keyword evidence="13 20" id="KW-0756">Sterol biosynthesis</keyword>
<comment type="subcellular location">
    <subcellularLocation>
        <location evidence="20">Endoplasmic reticulum membrane</location>
        <topology evidence="20">Single-pass membrane protein</topology>
        <orientation evidence="20">Cytoplasmic side</orientation>
    </subcellularLocation>
    <subcellularLocation>
        <location evidence="20">Mitochondrion outer membrane</location>
        <topology evidence="20">Single-pass membrane protein</topology>
        <orientation evidence="20">Cytoplasmic side</orientation>
    </subcellularLocation>
    <subcellularLocation>
        <location evidence="20">Cell membrane</location>
        <topology evidence="20">Single-pass membrane protein</topology>
        <orientation evidence="20">Cytoplasmic side</orientation>
    </subcellularLocation>
</comment>
<keyword evidence="5" id="KW-0812">Transmembrane</keyword>
<feature type="binding site" evidence="20">
    <location>
        <begin position="72"/>
        <end position="77"/>
    </location>
    <ligand>
        <name>FMN</name>
        <dbReference type="ChEBI" id="CHEBI:58210"/>
    </ligand>
</feature>
<evidence type="ECO:0000259" key="23">
    <source>
        <dbReference type="PROSITE" id="PS51384"/>
    </source>
</evidence>
<dbReference type="GO" id="GO:0050660">
    <property type="term" value="F:flavin adenine dinucleotide binding"/>
    <property type="evidence" value="ECO:0007669"/>
    <property type="project" value="UniProtKB-UniRule"/>
</dbReference>
<dbReference type="EMBL" id="MCFA01000016">
    <property type="protein sequence ID" value="ORY16771.1"/>
    <property type="molecule type" value="Genomic_DNA"/>
</dbReference>
<dbReference type="OrthoDB" id="1856718at2759"/>
<feature type="binding site" evidence="20">
    <location>
        <begin position="487"/>
        <end position="490"/>
    </location>
    <ligand>
        <name>FAD</name>
        <dbReference type="ChEBI" id="CHEBI:57692"/>
    </ligand>
</feature>
<dbReference type="Gene3D" id="3.40.50.360">
    <property type="match status" value="1"/>
</dbReference>
<dbReference type="PANTHER" id="PTHR19384">
    <property type="entry name" value="NITRIC OXIDE SYNTHASE-RELATED"/>
    <property type="match status" value="1"/>
</dbReference>
<dbReference type="SUPFAM" id="SSF52343">
    <property type="entry name" value="Ferredoxin reductase-like, C-terminal NADP-linked domain"/>
    <property type="match status" value="1"/>
</dbReference>
<dbReference type="InterPro" id="IPR001433">
    <property type="entry name" value="OxRdtase_FAD/NAD-bd"/>
</dbReference>
<feature type="domain" description="Flavodoxin-like" evidence="22">
    <location>
        <begin position="66"/>
        <end position="221"/>
    </location>
</feature>
<dbReference type="GO" id="GO:0010181">
    <property type="term" value="F:FMN binding"/>
    <property type="evidence" value="ECO:0007669"/>
    <property type="project" value="UniProtKB-UniRule"/>
</dbReference>
<evidence type="ECO:0000256" key="9">
    <source>
        <dbReference type="ARBA" id="ARBA00022857"/>
    </source>
</evidence>
<dbReference type="Pfam" id="PF00175">
    <property type="entry name" value="NAD_binding_1"/>
    <property type="match status" value="1"/>
</dbReference>
<feature type="binding site" evidence="20">
    <location>
        <begin position="621"/>
        <end position="625"/>
    </location>
    <ligand>
        <name>NADP(+)</name>
        <dbReference type="ChEBI" id="CHEBI:58349"/>
    </ligand>
</feature>
<dbReference type="PIRSF" id="PIRSF000208">
    <property type="entry name" value="P450R"/>
    <property type="match status" value="1"/>
</dbReference>
<evidence type="ECO:0000256" key="19">
    <source>
        <dbReference type="ARBA" id="ARBA00049342"/>
    </source>
</evidence>
<dbReference type="GO" id="GO:0005741">
    <property type="term" value="C:mitochondrial outer membrane"/>
    <property type="evidence" value="ECO:0007669"/>
    <property type="project" value="UniProtKB-SubCell"/>
</dbReference>
<dbReference type="InterPro" id="IPR001094">
    <property type="entry name" value="Flavdoxin-like"/>
</dbReference>
<dbReference type="GO" id="GO:0005789">
    <property type="term" value="C:endoplasmic reticulum membrane"/>
    <property type="evidence" value="ECO:0007669"/>
    <property type="project" value="UniProtKB-SubCell"/>
</dbReference>
<keyword evidence="6 20" id="KW-1000">Mitochondrion outer membrane</keyword>
<dbReference type="EC" id="1.6.2.4" evidence="20 21"/>
<evidence type="ECO:0000256" key="8">
    <source>
        <dbReference type="ARBA" id="ARBA00022827"/>
    </source>
</evidence>
<protein>
    <recommendedName>
        <fullName evidence="20 21">NADPH--cytochrome P450 reductase</fullName>
        <shortName evidence="20">CPR</shortName>
        <shortName evidence="20">P450R</shortName>
        <ecNumber evidence="20 21">1.6.2.4</ecNumber>
    </recommendedName>
</protein>
<keyword evidence="9 20" id="KW-0521">NADP</keyword>
<dbReference type="InterPro" id="IPR001709">
    <property type="entry name" value="Flavoprot_Pyr_Nucl_cyt_Rdtase"/>
</dbReference>
<feature type="binding site" evidence="20">
    <location>
        <position position="695"/>
    </location>
    <ligand>
        <name>FAD</name>
        <dbReference type="ChEBI" id="CHEBI:57692"/>
    </ligand>
</feature>
<evidence type="ECO:0000256" key="7">
    <source>
        <dbReference type="ARBA" id="ARBA00022824"/>
    </source>
</evidence>
<dbReference type="InterPro" id="IPR039261">
    <property type="entry name" value="FNR_nucleotide-bd"/>
</dbReference>
<evidence type="ECO:0000256" key="13">
    <source>
        <dbReference type="ARBA" id="ARBA00023011"/>
    </source>
</evidence>
<comment type="caution">
    <text evidence="20">Lacks conserved residue(s) required for the propagation of feature annotation.</text>
</comment>
<feature type="binding site" evidence="20">
    <location>
        <begin position="470"/>
        <end position="472"/>
    </location>
    <ligand>
        <name>FAD</name>
        <dbReference type="ChEBI" id="CHEBI:57692"/>
    </ligand>
</feature>
<evidence type="ECO:0000259" key="22">
    <source>
        <dbReference type="PROSITE" id="PS50902"/>
    </source>
</evidence>